<feature type="domain" description="PAS" evidence="2">
    <location>
        <begin position="287"/>
        <end position="338"/>
    </location>
</feature>
<dbReference type="Gene3D" id="3.30.450.20">
    <property type="entry name" value="PAS domain"/>
    <property type="match status" value="1"/>
</dbReference>
<dbReference type="NCBIfam" id="TIGR00229">
    <property type="entry name" value="sensory_box"/>
    <property type="match status" value="1"/>
</dbReference>
<dbReference type="SUPFAM" id="SSF55785">
    <property type="entry name" value="PYP-like sensor domain (PAS domain)"/>
    <property type="match status" value="1"/>
</dbReference>
<accession>A0A1W1D5Q8</accession>
<keyword evidence="1" id="KW-0472">Membrane</keyword>
<protein>
    <submittedName>
        <fullName evidence="4">Diguanylate cyclase/phosphodiesterase (GGDEF &amp; EAL domains) with PAS/PAC sensor(S)</fullName>
    </submittedName>
</protein>
<feature type="domain" description="PAC" evidence="3">
    <location>
        <begin position="341"/>
        <end position="389"/>
    </location>
</feature>
<dbReference type="PANTHER" id="PTHR44757:SF2">
    <property type="entry name" value="BIOFILM ARCHITECTURE MAINTENANCE PROTEIN MBAA"/>
    <property type="match status" value="1"/>
</dbReference>
<name>A0A1W1D5Q8_9ZZZZ</name>
<reference evidence="4" key="1">
    <citation type="submission" date="2016-10" db="EMBL/GenBank/DDBJ databases">
        <authorList>
            <person name="de Groot N.N."/>
        </authorList>
    </citation>
    <scope>NUCLEOTIDE SEQUENCE</scope>
</reference>
<dbReference type="SMART" id="SM00091">
    <property type="entry name" value="PAS"/>
    <property type="match status" value="1"/>
</dbReference>
<keyword evidence="1" id="KW-1133">Transmembrane helix</keyword>
<dbReference type="InterPro" id="IPR000700">
    <property type="entry name" value="PAS-assoc_C"/>
</dbReference>
<sequence length="389" mass="45130">MKNIKIVIPVFIVLVFASFLYINIAKNRANAKVEEELVKLRIFSNEIKESYVENNIALKELNVKTNNDIFVLSNKHFQRDMEAYLKILADSDFEQFNSLYKILKDKVSVLNNTYEDIKTDTADLKNSVIWAKIAYKKYMNNKKKLSEDDRSYLEHLFSVTIGSTTNTLEDFKYITSLENVELLNKHLKMIYTKKRSLSDLYNILEHNDLRPEINKVIKYSHEVASKLHKDNAKIVSNLLYMALVMLVLAIVVYVKEYKNARALMKAKNELDDFFLALNESSIVSKTDLAGKITYVNDKFCEISGYSREELLGKPHNIIRHPSMDSSVFKELWDTIQAGKIFKGIIRNRKKDGSMYIVDTTIIPLHDEDGNIVEYLAVRYDLTHTLHMVL</sequence>
<dbReference type="Pfam" id="PF08447">
    <property type="entry name" value="PAS_3"/>
    <property type="match status" value="1"/>
</dbReference>
<dbReference type="SMART" id="SM00086">
    <property type="entry name" value="PAC"/>
    <property type="match status" value="1"/>
</dbReference>
<feature type="transmembrane region" description="Helical" evidence="1">
    <location>
        <begin position="234"/>
        <end position="254"/>
    </location>
</feature>
<dbReference type="InterPro" id="IPR000014">
    <property type="entry name" value="PAS"/>
</dbReference>
<dbReference type="InterPro" id="IPR052155">
    <property type="entry name" value="Biofilm_reg_signaling"/>
</dbReference>
<evidence type="ECO:0000313" key="4">
    <source>
        <dbReference type="EMBL" id="SFV75918.1"/>
    </source>
</evidence>
<dbReference type="InterPro" id="IPR013655">
    <property type="entry name" value="PAS_fold_3"/>
</dbReference>
<feature type="transmembrane region" description="Helical" evidence="1">
    <location>
        <begin position="6"/>
        <end position="24"/>
    </location>
</feature>
<dbReference type="PROSITE" id="PS50113">
    <property type="entry name" value="PAC"/>
    <property type="match status" value="1"/>
</dbReference>
<organism evidence="4">
    <name type="scientific">hydrothermal vent metagenome</name>
    <dbReference type="NCBI Taxonomy" id="652676"/>
    <lineage>
        <taxon>unclassified sequences</taxon>
        <taxon>metagenomes</taxon>
        <taxon>ecological metagenomes</taxon>
    </lineage>
</organism>
<evidence type="ECO:0000259" key="2">
    <source>
        <dbReference type="PROSITE" id="PS50112"/>
    </source>
</evidence>
<proteinExistence type="predicted"/>
<dbReference type="InterPro" id="IPR035965">
    <property type="entry name" value="PAS-like_dom_sf"/>
</dbReference>
<evidence type="ECO:0000256" key="1">
    <source>
        <dbReference type="SAM" id="Phobius"/>
    </source>
</evidence>
<dbReference type="CDD" id="cd00130">
    <property type="entry name" value="PAS"/>
    <property type="match status" value="1"/>
</dbReference>
<evidence type="ECO:0000259" key="3">
    <source>
        <dbReference type="PROSITE" id="PS50113"/>
    </source>
</evidence>
<dbReference type="PROSITE" id="PS50112">
    <property type="entry name" value="PAS"/>
    <property type="match status" value="1"/>
</dbReference>
<dbReference type="PANTHER" id="PTHR44757">
    <property type="entry name" value="DIGUANYLATE CYCLASE DGCP"/>
    <property type="match status" value="1"/>
</dbReference>
<dbReference type="AlphaFoldDB" id="A0A1W1D5Q8"/>
<dbReference type="InterPro" id="IPR001610">
    <property type="entry name" value="PAC"/>
</dbReference>
<dbReference type="EMBL" id="FPHP01000048">
    <property type="protein sequence ID" value="SFV75918.1"/>
    <property type="molecule type" value="Genomic_DNA"/>
</dbReference>
<gene>
    <name evidence="4" type="ORF">MNB_SM-3-848</name>
</gene>
<keyword evidence="1" id="KW-0812">Transmembrane</keyword>